<reference evidence="2" key="1">
    <citation type="submission" date="2021-11" db="EMBL/GenBank/DDBJ databases">
        <title>The complete genome of Massilia sp sp. G4R7.</title>
        <authorList>
            <person name="Liu L."/>
            <person name="Yue J."/>
            <person name="Yuan J."/>
            <person name="Yang F."/>
            <person name="Li L."/>
        </authorList>
    </citation>
    <scope>NUCLEOTIDE SEQUENCE</scope>
    <source>
        <strain evidence="2">G4R7</strain>
    </source>
</reference>
<protein>
    <submittedName>
        <fullName evidence="2">Uncharacterized protein</fullName>
    </submittedName>
</protein>
<dbReference type="RefSeq" id="WP_231057751.1">
    <property type="nucleotide sequence ID" value="NZ_JAJNOC010000002.1"/>
</dbReference>
<proteinExistence type="predicted"/>
<sequence>MRQLVLDTGPAALRRRMPTWGLLLTFGLHLLLAASWRIAHLPAYDTREERVFDLIPLPPPRPATPAPRMAPPPPVNAAARAERSAPAPRVLPEPEAITVPVEPQRLAADPFAQDPAPAPAETPAQAMVGRAKKDAVAIDREARKGNSGVPQNPDTPWGRFVRGLEGAHRDTSLTIKTDSYTTPDGQTIYRFRRGGKYFCRSSGFVRPKIGGAEGGGAELFDSRGAEGGAGQVRCPSQATWIGD</sequence>
<evidence type="ECO:0000313" key="2">
    <source>
        <dbReference type="EMBL" id="MCD2516433.1"/>
    </source>
</evidence>
<comment type="caution">
    <text evidence="2">The sequence shown here is derived from an EMBL/GenBank/DDBJ whole genome shotgun (WGS) entry which is preliminary data.</text>
</comment>
<evidence type="ECO:0000313" key="3">
    <source>
        <dbReference type="Proteomes" id="UP001179361"/>
    </source>
</evidence>
<keyword evidence="3" id="KW-1185">Reference proteome</keyword>
<evidence type="ECO:0000256" key="1">
    <source>
        <dbReference type="SAM" id="MobiDB-lite"/>
    </source>
</evidence>
<feature type="region of interest" description="Disordered" evidence="1">
    <location>
        <begin position="223"/>
        <end position="243"/>
    </location>
</feature>
<feature type="compositionally biased region" description="Polar residues" evidence="1">
    <location>
        <begin position="234"/>
        <end position="243"/>
    </location>
</feature>
<dbReference type="EMBL" id="JAJNOC010000002">
    <property type="protein sequence ID" value="MCD2516433.1"/>
    <property type="molecule type" value="Genomic_DNA"/>
</dbReference>
<dbReference type="Proteomes" id="UP001179361">
    <property type="component" value="Unassembled WGS sequence"/>
</dbReference>
<gene>
    <name evidence="2" type="ORF">LQ564_08930</name>
</gene>
<organism evidence="2 3">
    <name type="scientific">Massilia phyllostachyos</name>
    <dbReference type="NCBI Taxonomy" id="2898585"/>
    <lineage>
        <taxon>Bacteria</taxon>
        <taxon>Pseudomonadati</taxon>
        <taxon>Pseudomonadota</taxon>
        <taxon>Betaproteobacteria</taxon>
        <taxon>Burkholderiales</taxon>
        <taxon>Oxalobacteraceae</taxon>
        <taxon>Telluria group</taxon>
        <taxon>Massilia</taxon>
    </lineage>
</organism>
<name>A0ABS8Q3W8_9BURK</name>
<accession>A0ABS8Q3W8</accession>